<dbReference type="AlphaFoldDB" id="A0A8B8CUV1"/>
<proteinExistence type="predicted"/>
<feature type="region of interest" description="Disordered" evidence="2">
    <location>
        <begin position="613"/>
        <end position="681"/>
    </location>
</feature>
<feature type="compositionally biased region" description="Low complexity" evidence="2">
    <location>
        <begin position="16"/>
        <end position="32"/>
    </location>
</feature>
<keyword evidence="4" id="KW-1185">Reference proteome</keyword>
<feature type="region of interest" description="Disordered" evidence="2">
    <location>
        <begin position="416"/>
        <end position="495"/>
    </location>
</feature>
<feature type="compositionally biased region" description="Low complexity" evidence="2">
    <location>
        <begin position="634"/>
        <end position="651"/>
    </location>
</feature>
<feature type="DNA-binding region" description="HMG box" evidence="1">
    <location>
        <begin position="558"/>
        <end position="626"/>
    </location>
</feature>
<dbReference type="InterPro" id="IPR036910">
    <property type="entry name" value="HMG_box_dom_sf"/>
</dbReference>
<evidence type="ECO:0000313" key="4">
    <source>
        <dbReference type="Proteomes" id="UP000694844"/>
    </source>
</evidence>
<dbReference type="InterPro" id="IPR009071">
    <property type="entry name" value="HMG_box_dom"/>
</dbReference>
<dbReference type="SUPFAM" id="SSF47095">
    <property type="entry name" value="HMG-box"/>
    <property type="match status" value="1"/>
</dbReference>
<accession>A0A8B8CUV1</accession>
<feature type="compositionally biased region" description="Basic residues" evidence="2">
    <location>
        <begin position="660"/>
        <end position="670"/>
    </location>
</feature>
<keyword evidence="1" id="KW-0238">DNA-binding</keyword>
<dbReference type="GO" id="GO:0003677">
    <property type="term" value="F:DNA binding"/>
    <property type="evidence" value="ECO:0007669"/>
    <property type="project" value="UniProtKB-UniRule"/>
</dbReference>
<feature type="compositionally biased region" description="Polar residues" evidence="2">
    <location>
        <begin position="439"/>
        <end position="453"/>
    </location>
</feature>
<reference evidence="5" key="1">
    <citation type="submission" date="2025-08" db="UniProtKB">
        <authorList>
            <consortium name="RefSeq"/>
        </authorList>
    </citation>
    <scope>IDENTIFICATION</scope>
    <source>
        <tissue evidence="5">Whole sample</tissue>
    </source>
</reference>
<keyword evidence="1" id="KW-0539">Nucleus</keyword>
<dbReference type="InterPro" id="IPR042477">
    <property type="entry name" value="HMGXB4"/>
</dbReference>
<dbReference type="RefSeq" id="XP_022319004.1">
    <property type="nucleotide sequence ID" value="XM_022463296.1"/>
</dbReference>
<dbReference type="PROSITE" id="PS50118">
    <property type="entry name" value="HMG_BOX_2"/>
    <property type="match status" value="1"/>
</dbReference>
<dbReference type="PANTHER" id="PTHR46584">
    <property type="entry name" value="HMG DOMAIN-CONTAINING PROTEIN 4"/>
    <property type="match status" value="1"/>
</dbReference>
<organism evidence="4 5">
    <name type="scientific">Crassostrea virginica</name>
    <name type="common">Eastern oyster</name>
    <dbReference type="NCBI Taxonomy" id="6565"/>
    <lineage>
        <taxon>Eukaryota</taxon>
        <taxon>Metazoa</taxon>
        <taxon>Spiralia</taxon>
        <taxon>Lophotrochozoa</taxon>
        <taxon>Mollusca</taxon>
        <taxon>Bivalvia</taxon>
        <taxon>Autobranchia</taxon>
        <taxon>Pteriomorphia</taxon>
        <taxon>Ostreida</taxon>
        <taxon>Ostreoidea</taxon>
        <taxon>Ostreidae</taxon>
        <taxon>Crassostrea</taxon>
    </lineage>
</organism>
<sequence length="778" mass="84084">MASKRKRDDDFEYAPSSAKISKSDDSSSISRSGRARKKPARFLDQEEEEDESPTEGQEMDIKPVEIQTIKSSPSLLGATPQIINSTPQLIMATPQIISANPQLLNAAQFISVAPQSISSAPQLVSSVSQLISSVPQLINTSPQLIVSAPNLISGAPQMIVSPETVIQSKMEQLDTPKLSRVRKKSAKVIEMEEFEKAEKVKSTKKIPKVASPESGMASATPTTGGIQPQILQAANIQLNLMNALNTSTPSDVQSSLLAHLRKNPQLVRVVDDQKLTPIKSEPMLVSGPFVSPGEAVMEDQLSSVKDEPIDTVDPNILLPQSAPGSALLTHLTKIAQQEGNITPTKPPVKKKTPKMKVKEETSASMASESQSKSVIKMLLNKPAQFSEPVISTQTLSQINSPEKNVKKAVKLKLSSETSSGSHIGPGGDASYGHVAPSAITGTLDTTKPSTSGVGSEKKKIKKTKRKQSVSILDEDDEDDDEYDEDDDEDDDMIEDDLEDNEDDLDWEFETQDGNLIIADETPKKTTKKTPPSKKKTKKEDNQPSGGTGKEKKGQKVKKRKRLTAYTMWCNSVRYKVLNENPGIDFAQLSRRLGEIWQSVPAKDKMAWKRKAKREARKLQGKGQLITTGKGGGASQTQTSASAAPQLSISSSTPPPIYHPPIRHHSTKHHSSNNSATVSAVKQQDDLCGSPSKMLGIEPIDTAAHLKLVGDSLSIIGIRLQEHRGLIAVQGSLSVLLDSLLCAVGPLMCLTTQVPELNGCSAQTHTSVLDNIAYIMPGL</sequence>
<gene>
    <name evidence="5" type="primary">LOC111121843</name>
</gene>
<evidence type="ECO:0000256" key="1">
    <source>
        <dbReference type="PROSITE-ProRule" id="PRU00267"/>
    </source>
</evidence>
<feature type="domain" description="HMG box" evidence="3">
    <location>
        <begin position="558"/>
        <end position="626"/>
    </location>
</feature>
<evidence type="ECO:0000256" key="2">
    <source>
        <dbReference type="SAM" id="MobiDB-lite"/>
    </source>
</evidence>
<name>A0A8B8CUV1_CRAVI</name>
<protein>
    <submittedName>
        <fullName evidence="5">HMG box-containing protein 4-like</fullName>
    </submittedName>
</protein>
<feature type="compositionally biased region" description="Basic residues" evidence="2">
    <location>
        <begin position="458"/>
        <end position="467"/>
    </location>
</feature>
<dbReference type="GeneID" id="111121843"/>
<feature type="region of interest" description="Disordered" evidence="2">
    <location>
        <begin position="511"/>
        <end position="558"/>
    </location>
</feature>
<dbReference type="Pfam" id="PF00505">
    <property type="entry name" value="HMG_box"/>
    <property type="match status" value="1"/>
</dbReference>
<dbReference type="PANTHER" id="PTHR46584:SF1">
    <property type="entry name" value="HMG DOMAIN-CONTAINING PROTEIN 4"/>
    <property type="match status" value="1"/>
</dbReference>
<feature type="compositionally biased region" description="Basic residues" evidence="2">
    <location>
        <begin position="524"/>
        <end position="536"/>
    </location>
</feature>
<feature type="region of interest" description="Disordered" evidence="2">
    <location>
        <begin position="340"/>
        <end position="365"/>
    </location>
</feature>
<dbReference type="Gene3D" id="1.10.30.10">
    <property type="entry name" value="High mobility group box domain"/>
    <property type="match status" value="1"/>
</dbReference>
<evidence type="ECO:0000313" key="5">
    <source>
        <dbReference type="RefSeq" id="XP_022319004.1"/>
    </source>
</evidence>
<evidence type="ECO:0000259" key="3">
    <source>
        <dbReference type="PROSITE" id="PS50118"/>
    </source>
</evidence>
<dbReference type="KEGG" id="cvn:111121843"/>
<feature type="compositionally biased region" description="Acidic residues" evidence="2">
    <location>
        <begin position="472"/>
        <end position="495"/>
    </location>
</feature>
<feature type="region of interest" description="Disordered" evidence="2">
    <location>
        <begin position="1"/>
        <end position="63"/>
    </location>
</feature>
<dbReference type="Proteomes" id="UP000694844">
    <property type="component" value="Chromosome 2"/>
</dbReference>
<dbReference type="OrthoDB" id="4777606at2759"/>
<dbReference type="GO" id="GO:0005634">
    <property type="term" value="C:nucleus"/>
    <property type="evidence" value="ECO:0007669"/>
    <property type="project" value="UniProtKB-UniRule"/>
</dbReference>
<dbReference type="SMART" id="SM00398">
    <property type="entry name" value="HMG"/>
    <property type="match status" value="1"/>
</dbReference>